<gene>
    <name evidence="1" type="ORF">MPLDJ20_70069</name>
</gene>
<organism evidence="1 2">
    <name type="scientific">Mesorhizobium plurifarium</name>
    <dbReference type="NCBI Taxonomy" id="69974"/>
    <lineage>
        <taxon>Bacteria</taxon>
        <taxon>Pseudomonadati</taxon>
        <taxon>Pseudomonadota</taxon>
        <taxon>Alphaproteobacteria</taxon>
        <taxon>Hyphomicrobiales</taxon>
        <taxon>Phyllobacteriaceae</taxon>
        <taxon>Mesorhizobium</taxon>
    </lineage>
</organism>
<dbReference type="EMBL" id="CCNB01000044">
    <property type="protein sequence ID" value="CDX45155.1"/>
    <property type="molecule type" value="Genomic_DNA"/>
</dbReference>
<accession>A0A090FMM0</accession>
<name>A0A090FMM0_MESPL</name>
<sequence length="79" mass="9050">MVTQDLRAGLPSRAKFIPTYPFKLYRYLTRVDYAAPEKVHHLDGYLFALVRARDLMLCAVIAHSLGKDCDLCGFRYTVP</sequence>
<reference evidence="1 2" key="1">
    <citation type="submission" date="2014-08" db="EMBL/GenBank/DDBJ databases">
        <authorList>
            <person name="Moulin Lionel"/>
        </authorList>
    </citation>
    <scope>NUCLEOTIDE SEQUENCE [LARGE SCALE GENOMIC DNA]</scope>
</reference>
<dbReference type="AlphaFoldDB" id="A0A090FMM0"/>
<evidence type="ECO:0000313" key="1">
    <source>
        <dbReference type="EMBL" id="CDX45155.1"/>
    </source>
</evidence>
<proteinExistence type="predicted"/>
<dbReference type="Proteomes" id="UP000046373">
    <property type="component" value="Unassembled WGS sequence"/>
</dbReference>
<protein>
    <submittedName>
        <fullName evidence="1">Uncharacterized protein</fullName>
    </submittedName>
</protein>
<evidence type="ECO:0000313" key="2">
    <source>
        <dbReference type="Proteomes" id="UP000046373"/>
    </source>
</evidence>